<evidence type="ECO:0000256" key="1">
    <source>
        <dbReference type="SAM" id="SignalP"/>
    </source>
</evidence>
<dbReference type="AlphaFoldDB" id="A0AAD5L962"/>
<proteinExistence type="predicted"/>
<keyword evidence="1" id="KW-0732">Signal</keyword>
<feature type="chain" id="PRO_5041980803" evidence="1">
    <location>
        <begin position="23"/>
        <end position="238"/>
    </location>
</feature>
<name>A0AAD5L962_PYTIN</name>
<reference evidence="2" key="1">
    <citation type="submission" date="2021-12" db="EMBL/GenBank/DDBJ databases">
        <title>Prjna785345.</title>
        <authorList>
            <person name="Rujirawat T."/>
            <person name="Krajaejun T."/>
        </authorList>
    </citation>
    <scope>NUCLEOTIDE SEQUENCE</scope>
    <source>
        <strain evidence="2">Pi057C3</strain>
    </source>
</reference>
<gene>
    <name evidence="2" type="ORF">P43SY_012132</name>
</gene>
<accession>A0AAD5L962</accession>
<evidence type="ECO:0000313" key="2">
    <source>
        <dbReference type="EMBL" id="KAJ0391286.1"/>
    </source>
</evidence>
<dbReference type="EMBL" id="JAKCXM010001152">
    <property type="protein sequence ID" value="KAJ0391286.1"/>
    <property type="molecule type" value="Genomic_DNA"/>
</dbReference>
<comment type="caution">
    <text evidence="2">The sequence shown here is derived from an EMBL/GenBank/DDBJ whole genome shotgun (WGS) entry which is preliminary data.</text>
</comment>
<dbReference type="Proteomes" id="UP001209570">
    <property type="component" value="Unassembled WGS sequence"/>
</dbReference>
<protein>
    <submittedName>
        <fullName evidence="2">Uncharacterized protein</fullName>
    </submittedName>
</protein>
<organism evidence="2 3">
    <name type="scientific">Pythium insidiosum</name>
    <name type="common">Pythiosis disease agent</name>
    <dbReference type="NCBI Taxonomy" id="114742"/>
    <lineage>
        <taxon>Eukaryota</taxon>
        <taxon>Sar</taxon>
        <taxon>Stramenopiles</taxon>
        <taxon>Oomycota</taxon>
        <taxon>Peronosporomycetes</taxon>
        <taxon>Pythiales</taxon>
        <taxon>Pythiaceae</taxon>
        <taxon>Pythium</taxon>
    </lineage>
</organism>
<evidence type="ECO:0000313" key="3">
    <source>
        <dbReference type="Proteomes" id="UP001209570"/>
    </source>
</evidence>
<keyword evidence="3" id="KW-1185">Reference proteome</keyword>
<sequence>MRLLRLLLLAVGVLGTSSLVVAQTVSGVSSNATATLKRKDLGGGKIPADQVTLNPSCVAPEITVRKGVGVLIVCRDPGSTMVPFTSAIGQYVHLYCRKGSNVSIGASDDDELRYLAISNADGFVSKPQISFNTSSFGGLTSLLALIFDNVNLEKASMELTIPSGMNRLEVKSTNAVALSLRVANASVSRIKTFNFRDTAFPVLPQALYERRYDDQVQINHLVLYVGLRFLFFDFYSRH</sequence>
<feature type="signal peptide" evidence="1">
    <location>
        <begin position="1"/>
        <end position="22"/>
    </location>
</feature>